<dbReference type="OMA" id="KQYYYIV"/>
<dbReference type="SUPFAM" id="SSF56112">
    <property type="entry name" value="Protein kinase-like (PK-like)"/>
    <property type="match status" value="1"/>
</dbReference>
<feature type="compositionally biased region" description="Low complexity" evidence="9">
    <location>
        <begin position="69"/>
        <end position="78"/>
    </location>
</feature>
<protein>
    <recommendedName>
        <fullName evidence="10">Protein kinase domain-containing protein</fullName>
    </recommendedName>
</protein>
<evidence type="ECO:0000256" key="8">
    <source>
        <dbReference type="PIRSR" id="PIRSR630616-3"/>
    </source>
</evidence>
<dbReference type="InterPro" id="IPR011009">
    <property type="entry name" value="Kinase-like_dom_sf"/>
</dbReference>
<keyword evidence="4" id="KW-0418">Kinase</keyword>
<gene>
    <name evidence="11" type="ORF">B7463_g8133</name>
</gene>
<evidence type="ECO:0000256" key="5">
    <source>
        <dbReference type="ARBA" id="ARBA00022840"/>
    </source>
</evidence>
<feature type="active site" description="Proton acceptor" evidence="6">
    <location>
        <position position="191"/>
    </location>
</feature>
<dbReference type="GO" id="GO:0005524">
    <property type="term" value="F:ATP binding"/>
    <property type="evidence" value="ECO:0007669"/>
    <property type="project" value="UniProtKB-KW"/>
</dbReference>
<feature type="domain" description="Protein kinase" evidence="10">
    <location>
        <begin position="25"/>
        <end position="355"/>
    </location>
</feature>
<keyword evidence="1" id="KW-0723">Serine/threonine-protein kinase</keyword>
<evidence type="ECO:0000256" key="4">
    <source>
        <dbReference type="ARBA" id="ARBA00022777"/>
    </source>
</evidence>
<dbReference type="PROSITE" id="PS50011">
    <property type="entry name" value="PROTEIN_KINASE_DOM"/>
    <property type="match status" value="1"/>
</dbReference>
<dbReference type="InterPro" id="IPR008271">
    <property type="entry name" value="Ser/Thr_kinase_AS"/>
</dbReference>
<reference evidence="11 12" key="1">
    <citation type="submission" date="2018-05" db="EMBL/GenBank/DDBJ databases">
        <title>Draft genome sequence of Scytalidium lignicola DSM 105466, a ubiquitous saprotrophic fungus.</title>
        <authorList>
            <person name="Buettner E."/>
            <person name="Gebauer A.M."/>
            <person name="Hofrichter M."/>
            <person name="Liers C."/>
            <person name="Kellner H."/>
        </authorList>
    </citation>
    <scope>NUCLEOTIDE SEQUENCE [LARGE SCALE GENOMIC DNA]</scope>
    <source>
        <strain evidence="11 12">DSM 105466</strain>
    </source>
</reference>
<dbReference type="InterPro" id="IPR030616">
    <property type="entry name" value="Aur-like"/>
</dbReference>
<dbReference type="Gene3D" id="3.30.200.20">
    <property type="entry name" value="Phosphorylase Kinase, domain 1"/>
    <property type="match status" value="1"/>
</dbReference>
<comment type="caution">
    <text evidence="11">The sequence shown here is derived from an EMBL/GenBank/DDBJ whole genome shotgun (WGS) entry which is preliminary data.</text>
</comment>
<sequence>MLRHGKQARASQFQDDPTTKVSPINVHQQSNKAGHYSNVAAPAVKSQNNHANDESYVPESRASKSDGTSATTSQQRAAAKAKRIEQEDLARIVAEENESKGKLPKYPGLERWQLLSKMGDGAFSNVYRARDLEGNAGEVAIKVVQLAPGGELFHQIVRLTYFSEDLSRHVITQVAKALEYLHEERGVVHRDIKPENILFVPIPFVPAKNPMPNAPGDEDKIDEGEFIPGVGSGGIGMIKIADFGLSKVVWDTQTMTPCGTVGYTAPEIVKDERYSKSVDMWAMGCVLYTLLCGFPPFYDESIQVLTDKVARGQYTFLSPWWDDISKPAQDLVSHLLTVDPSKRYTIKEFLNHPWIKQSEEPTYAALDAPPLATPAAERLKQGDPLRAFNPDLIESPSSKRMDFRSPGAINLREVFDVGYAVHRQEEEVKRRKNFKQGYQGPLNPIDDDEYEEEDTNPTKVNKATDSDVHTVEQSLKNTNLNAKAPLASKGYGMHSPAVSAAARKEVRKKTNFELNLDGATLLGRRGRKGPSALRETTTVQ</sequence>
<evidence type="ECO:0000256" key="2">
    <source>
        <dbReference type="ARBA" id="ARBA00022679"/>
    </source>
</evidence>
<keyword evidence="5 7" id="KW-0067">ATP-binding</keyword>
<evidence type="ECO:0000256" key="9">
    <source>
        <dbReference type="SAM" id="MobiDB-lite"/>
    </source>
</evidence>
<keyword evidence="2" id="KW-0808">Transferase</keyword>
<feature type="compositionally biased region" description="Acidic residues" evidence="9">
    <location>
        <begin position="445"/>
        <end position="455"/>
    </location>
</feature>
<dbReference type="Gene3D" id="1.10.510.10">
    <property type="entry name" value="Transferase(Phosphotransferase) domain 1"/>
    <property type="match status" value="1"/>
</dbReference>
<dbReference type="PROSITE" id="PS00108">
    <property type="entry name" value="PROTEIN_KINASE_ST"/>
    <property type="match status" value="1"/>
</dbReference>
<feature type="region of interest" description="Disordered" evidence="9">
    <location>
        <begin position="1"/>
        <end position="83"/>
    </location>
</feature>
<keyword evidence="3 7" id="KW-0547">Nucleotide-binding</keyword>
<feature type="binding site" evidence="7">
    <location>
        <position position="242"/>
    </location>
    <ligand>
        <name>ATP</name>
        <dbReference type="ChEBI" id="CHEBI:30616"/>
    </ligand>
</feature>
<evidence type="ECO:0000313" key="11">
    <source>
        <dbReference type="EMBL" id="RFU28208.1"/>
    </source>
</evidence>
<feature type="cross-link" description="Glycyl lysine isopeptide (Lys-Gly) (interchain with G-Cter in SUMO2)" evidence="8">
    <location>
        <position position="193"/>
    </location>
</feature>
<proteinExistence type="predicted"/>
<evidence type="ECO:0000256" key="1">
    <source>
        <dbReference type="ARBA" id="ARBA00022527"/>
    </source>
</evidence>
<feature type="non-terminal residue" evidence="11">
    <location>
        <position position="540"/>
    </location>
</feature>
<evidence type="ECO:0000256" key="3">
    <source>
        <dbReference type="ARBA" id="ARBA00022741"/>
    </source>
</evidence>
<name>A0A3E2H492_SCYLI</name>
<dbReference type="EMBL" id="NCSJ02000172">
    <property type="protein sequence ID" value="RFU28208.1"/>
    <property type="molecule type" value="Genomic_DNA"/>
</dbReference>
<dbReference type="STRING" id="5539.A0A3E2H492"/>
<feature type="non-terminal residue" evidence="11">
    <location>
        <position position="1"/>
    </location>
</feature>
<feature type="region of interest" description="Disordered" evidence="9">
    <location>
        <begin position="432"/>
        <end position="467"/>
    </location>
</feature>
<dbReference type="Pfam" id="PF00069">
    <property type="entry name" value="Pkinase"/>
    <property type="match status" value="1"/>
</dbReference>
<evidence type="ECO:0000259" key="10">
    <source>
        <dbReference type="PROSITE" id="PS50011"/>
    </source>
</evidence>
<dbReference type="AlphaFoldDB" id="A0A3E2H492"/>
<dbReference type="Proteomes" id="UP000258309">
    <property type="component" value="Unassembled WGS sequence"/>
</dbReference>
<evidence type="ECO:0000313" key="12">
    <source>
        <dbReference type="Proteomes" id="UP000258309"/>
    </source>
</evidence>
<organism evidence="11 12">
    <name type="scientific">Scytalidium lignicola</name>
    <name type="common">Hyphomycete</name>
    <dbReference type="NCBI Taxonomy" id="5539"/>
    <lineage>
        <taxon>Eukaryota</taxon>
        <taxon>Fungi</taxon>
        <taxon>Dikarya</taxon>
        <taxon>Ascomycota</taxon>
        <taxon>Pezizomycotina</taxon>
        <taxon>Leotiomycetes</taxon>
        <taxon>Leotiomycetes incertae sedis</taxon>
        <taxon>Scytalidium</taxon>
    </lineage>
</organism>
<accession>A0A3E2H492</accession>
<dbReference type="InterPro" id="IPR000719">
    <property type="entry name" value="Prot_kinase_dom"/>
</dbReference>
<feature type="compositionally biased region" description="Polar residues" evidence="9">
    <location>
        <begin position="9"/>
        <end position="32"/>
    </location>
</feature>
<dbReference type="PANTHER" id="PTHR24350">
    <property type="entry name" value="SERINE/THREONINE-PROTEIN KINASE IAL-RELATED"/>
    <property type="match status" value="1"/>
</dbReference>
<evidence type="ECO:0000256" key="6">
    <source>
        <dbReference type="PIRSR" id="PIRSR630616-1"/>
    </source>
</evidence>
<keyword evidence="12" id="KW-1185">Reference proteome</keyword>
<dbReference type="GO" id="GO:0004674">
    <property type="term" value="F:protein serine/threonine kinase activity"/>
    <property type="evidence" value="ECO:0007669"/>
    <property type="project" value="UniProtKB-KW"/>
</dbReference>
<dbReference type="OrthoDB" id="1738954at2759"/>
<dbReference type="SMART" id="SM00220">
    <property type="entry name" value="S_TKc"/>
    <property type="match status" value="1"/>
</dbReference>
<feature type="binding site" evidence="7">
    <location>
        <begin position="195"/>
        <end position="196"/>
    </location>
    <ligand>
        <name>ATP</name>
        <dbReference type="ChEBI" id="CHEBI:30616"/>
    </ligand>
</feature>
<evidence type="ECO:0000256" key="7">
    <source>
        <dbReference type="PIRSR" id="PIRSR630616-2"/>
    </source>
</evidence>